<dbReference type="EMBL" id="VCHE01000037">
    <property type="protein sequence ID" value="KAB2574990.1"/>
    <property type="molecule type" value="Genomic_DNA"/>
</dbReference>
<keyword evidence="2" id="KW-1133">Transmembrane helix</keyword>
<evidence type="ECO:0000313" key="3">
    <source>
        <dbReference type="EMBL" id="KAB2574990.1"/>
    </source>
</evidence>
<feature type="region of interest" description="Disordered" evidence="1">
    <location>
        <begin position="1"/>
        <end position="21"/>
    </location>
</feature>
<evidence type="ECO:0000256" key="2">
    <source>
        <dbReference type="SAM" id="Phobius"/>
    </source>
</evidence>
<name>A0A5N5DC47_9PEZI</name>
<evidence type="ECO:0000256" key="1">
    <source>
        <dbReference type="SAM" id="MobiDB-lite"/>
    </source>
</evidence>
<feature type="transmembrane region" description="Helical" evidence="2">
    <location>
        <begin position="221"/>
        <end position="243"/>
    </location>
</feature>
<dbReference type="AlphaFoldDB" id="A0A5N5DC47"/>
<accession>A0A5N5DC47</accession>
<feature type="region of interest" description="Disordered" evidence="1">
    <location>
        <begin position="245"/>
        <end position="305"/>
    </location>
</feature>
<dbReference type="Proteomes" id="UP000325902">
    <property type="component" value="Unassembled WGS sequence"/>
</dbReference>
<gene>
    <name evidence="3" type="ORF">DBV05_g6329</name>
</gene>
<feature type="compositionally biased region" description="Low complexity" evidence="1">
    <location>
        <begin position="279"/>
        <end position="303"/>
    </location>
</feature>
<protein>
    <submittedName>
        <fullName evidence="3">Uncharacterized protein</fullName>
    </submittedName>
</protein>
<keyword evidence="2" id="KW-0812">Transmembrane</keyword>
<comment type="caution">
    <text evidence="3">The sequence shown here is derived from an EMBL/GenBank/DDBJ whole genome shotgun (WGS) entry which is preliminary data.</text>
</comment>
<sequence length="350" mass="38296">MVPDDSPILSQTNCPTKGKGRHSGICKNTCMRQYMTPVMLPPVTWWQNGDTATATVNWTLPHWGDGKGLHIPLASQASLYAEAVPGQQYLDLVSNFVSSQYVSPTGKDKDKTGLPPKTSKPTLSVNPTDCIPDQTRHTPVPYRDPRFGNEIGTMTPSNPDCDMVDPRGYDAAELLWLSQNKKHRRRKHKHNSKKNLECWDYESCYDHCREVKEHDRVLRRVLLAVIGGVAGLAILGMITKAVLKKTKHKKNEKKAAAAQAKKKWGKEAQPAAESSGQHVDGAVDGTTDGTADGTTDSADAAAAADEERARRAAAMFMHAFNGAVMHRRDAIASGSETMPEDNGLVTRRAS</sequence>
<evidence type="ECO:0000313" key="4">
    <source>
        <dbReference type="Proteomes" id="UP000325902"/>
    </source>
</evidence>
<organism evidence="3 4">
    <name type="scientific">Lasiodiplodia theobromae</name>
    <dbReference type="NCBI Taxonomy" id="45133"/>
    <lineage>
        <taxon>Eukaryota</taxon>
        <taxon>Fungi</taxon>
        <taxon>Dikarya</taxon>
        <taxon>Ascomycota</taxon>
        <taxon>Pezizomycotina</taxon>
        <taxon>Dothideomycetes</taxon>
        <taxon>Dothideomycetes incertae sedis</taxon>
        <taxon>Botryosphaeriales</taxon>
        <taxon>Botryosphaeriaceae</taxon>
        <taxon>Lasiodiplodia</taxon>
    </lineage>
</organism>
<keyword evidence="4" id="KW-1185">Reference proteome</keyword>
<proteinExistence type="predicted"/>
<dbReference type="OrthoDB" id="10563330at2759"/>
<reference evidence="3 4" key="1">
    <citation type="journal article" date="2019" name="Sci. Rep.">
        <title>A multi-omics analysis of the grapevine pathogen Lasiodiplodia theobromae reveals that temperature affects the expression of virulence- and pathogenicity-related genes.</title>
        <authorList>
            <person name="Felix C."/>
            <person name="Meneses R."/>
            <person name="Goncalves M.F.M."/>
            <person name="Tilleman L."/>
            <person name="Duarte A.S."/>
            <person name="Jorrin-Novo J.V."/>
            <person name="Van de Peer Y."/>
            <person name="Deforce D."/>
            <person name="Van Nieuwerburgh F."/>
            <person name="Esteves A.C."/>
            <person name="Alves A."/>
        </authorList>
    </citation>
    <scope>NUCLEOTIDE SEQUENCE [LARGE SCALE GENOMIC DNA]</scope>
    <source>
        <strain evidence="3 4">LA-SOL3</strain>
    </source>
</reference>
<feature type="region of interest" description="Disordered" evidence="1">
    <location>
        <begin position="102"/>
        <end position="148"/>
    </location>
</feature>
<keyword evidence="2" id="KW-0472">Membrane</keyword>